<feature type="compositionally biased region" description="Gly residues" evidence="1">
    <location>
        <begin position="109"/>
        <end position="125"/>
    </location>
</feature>
<dbReference type="STRING" id="73044.GCA_000725795_01821"/>
<feature type="region of interest" description="Disordered" evidence="1">
    <location>
        <begin position="109"/>
        <end position="135"/>
    </location>
</feature>
<accession>A0A4P6TTW9</accession>
<reference evidence="4 5" key="1">
    <citation type="submission" date="2018-08" db="EMBL/GenBank/DDBJ databases">
        <title>The complete genome sequence of Streptomyces seoulensis, a pioneer strain for nickel superoxide dismutase discovery.</title>
        <authorList>
            <person name="Shin J."/>
            <person name="Lee J.-S."/>
            <person name="Lee E.-J."/>
            <person name="Youn H.-D."/>
        </authorList>
    </citation>
    <scope>NUCLEOTIDE SEQUENCE [LARGE SCALE GENOMIC DNA]</scope>
    <source>
        <strain evidence="4 5">KCTC 9819</strain>
    </source>
</reference>
<dbReference type="EMBL" id="CP032229">
    <property type="protein sequence ID" value="QBJ90925.1"/>
    <property type="molecule type" value="Genomic_DNA"/>
</dbReference>
<evidence type="ECO:0000256" key="1">
    <source>
        <dbReference type="SAM" id="MobiDB-lite"/>
    </source>
</evidence>
<proteinExistence type="predicted"/>
<dbReference type="RefSeq" id="WP_051888233.1">
    <property type="nucleotide sequence ID" value="NZ_CP032229.1"/>
</dbReference>
<feature type="compositionally biased region" description="Pro residues" evidence="1">
    <location>
        <begin position="1"/>
        <end position="27"/>
    </location>
</feature>
<dbReference type="KEGG" id="sseo:D0Z67_11820"/>
<name>A0A4P6TTW9_STRSO</name>
<keyword evidence="2" id="KW-0472">Membrane</keyword>
<dbReference type="SUPFAM" id="SSF50998">
    <property type="entry name" value="Quinoprotein alcohol dehydrogenase-like"/>
    <property type="match status" value="1"/>
</dbReference>
<dbReference type="Gene3D" id="2.130.10.10">
    <property type="entry name" value="YVTN repeat-like/Quinoprotein amine dehydrogenase"/>
    <property type="match status" value="1"/>
</dbReference>
<keyword evidence="5" id="KW-1185">Reference proteome</keyword>
<sequence length="548" mass="56939">MSDQPPSGPPQDQPPTPPTPPVPPAANPQPTYGYPQAPPPQQPGYGYPAPQQQPQQPGYGYPAQPPTLVAGDDTRAKENRAIALIVLAAVVAIGLIIGSGIWYSHSSDGGGTRAGGDKNGTGTATGGKEKVPDNPAADVLFKVPQPKTEENVVTTPGSWLSTGVYAKSGIAEITGYDVSDGHKKWTLKLPGPVCAATEHVTPDGRTGIVYQPSMPTKDNRPGCTQVAGVDVRAGTKLWTKSIGTGEFATTFQNVTVAGKTVAVGGLRGGAAYDIGTGKVLWQPKPGDDCDDVGYGGGTKLVAVRKCGAFGNRTLSIQNIDPTSGKVISEYKMSAGIEYAGIVSTDPLVVGADAGHSASGGSGVSDYFSIDSRTGRLLARIPVSGDTYDGECETITLVEECKGVVAGQGKLYLATKEHSGSKSKSIRTNEVVAFDLATGKQTGQRAEAGDGSTLFPLRMDGGNLIAYKEPPYDKGAQVVTIDGASFKSTTLMDLPPDQGDRSLLSGLQPTFSEYRYSQGKLFMAAPNAAKPIGSFDKDKNSVVAFGTRD</sequence>
<dbReference type="InterPro" id="IPR011047">
    <property type="entry name" value="Quinoprotein_ADH-like_sf"/>
</dbReference>
<feature type="domain" description="Pyrrolo-quinoline quinone repeat" evidence="3">
    <location>
        <begin position="164"/>
        <end position="282"/>
    </location>
</feature>
<protein>
    <recommendedName>
        <fullName evidence="3">Pyrrolo-quinoline quinone repeat domain-containing protein</fullName>
    </recommendedName>
</protein>
<gene>
    <name evidence="4" type="ORF">D0Z67_11820</name>
</gene>
<feature type="compositionally biased region" description="Low complexity" evidence="1">
    <location>
        <begin position="43"/>
        <end position="62"/>
    </location>
</feature>
<dbReference type="InterPro" id="IPR015943">
    <property type="entry name" value="WD40/YVTN_repeat-like_dom_sf"/>
</dbReference>
<dbReference type="AlphaFoldDB" id="A0A4P6TTW9"/>
<dbReference type="Proteomes" id="UP000292547">
    <property type="component" value="Chromosome"/>
</dbReference>
<dbReference type="InterPro" id="IPR002372">
    <property type="entry name" value="PQQ_rpt_dom"/>
</dbReference>
<feature type="region of interest" description="Disordered" evidence="1">
    <location>
        <begin position="1"/>
        <end position="71"/>
    </location>
</feature>
<evidence type="ECO:0000256" key="2">
    <source>
        <dbReference type="SAM" id="Phobius"/>
    </source>
</evidence>
<keyword evidence="2" id="KW-1133">Transmembrane helix</keyword>
<dbReference type="Pfam" id="PF13360">
    <property type="entry name" value="PQQ_2"/>
    <property type="match status" value="1"/>
</dbReference>
<evidence type="ECO:0000313" key="4">
    <source>
        <dbReference type="EMBL" id="QBJ90925.1"/>
    </source>
</evidence>
<dbReference type="OrthoDB" id="3679173at2"/>
<keyword evidence="2" id="KW-0812">Transmembrane</keyword>
<feature type="transmembrane region" description="Helical" evidence="2">
    <location>
        <begin position="81"/>
        <end position="103"/>
    </location>
</feature>
<evidence type="ECO:0000313" key="5">
    <source>
        <dbReference type="Proteomes" id="UP000292547"/>
    </source>
</evidence>
<dbReference type="GeneID" id="300099620"/>
<evidence type="ECO:0000259" key="3">
    <source>
        <dbReference type="Pfam" id="PF13360"/>
    </source>
</evidence>
<organism evidence="4 5">
    <name type="scientific">Streptomyces seoulensis</name>
    <dbReference type="NCBI Taxonomy" id="73044"/>
    <lineage>
        <taxon>Bacteria</taxon>
        <taxon>Bacillati</taxon>
        <taxon>Actinomycetota</taxon>
        <taxon>Actinomycetes</taxon>
        <taxon>Kitasatosporales</taxon>
        <taxon>Streptomycetaceae</taxon>
        <taxon>Streptomyces</taxon>
    </lineage>
</organism>